<evidence type="ECO:0000256" key="6">
    <source>
        <dbReference type="RuleBase" id="RU003983"/>
    </source>
</evidence>
<name>A0ABQ1UVJ3_9BACT</name>
<dbReference type="EMBL" id="BMIU01000006">
    <property type="protein sequence ID" value="GGF27938.1"/>
    <property type="molecule type" value="Genomic_DNA"/>
</dbReference>
<dbReference type="InterPro" id="IPR051156">
    <property type="entry name" value="Mito/Outer_Membr_Metalloprot"/>
</dbReference>
<keyword evidence="3 6" id="KW-0378">Hydrolase</keyword>
<dbReference type="Proteomes" id="UP000647339">
    <property type="component" value="Unassembled WGS sequence"/>
</dbReference>
<keyword evidence="10" id="KW-1185">Reference proteome</keyword>
<dbReference type="InterPro" id="IPR001915">
    <property type="entry name" value="Peptidase_M48"/>
</dbReference>
<evidence type="ECO:0000313" key="10">
    <source>
        <dbReference type="Proteomes" id="UP000647339"/>
    </source>
</evidence>
<sequence>MQEVMKKNVFFQGIAVIGSFLIGWILLAQVDWLGRFKWEASSGKLEERLGEELWKIYSQETDEVTNDTLRTAMDSIIREICNANAIDVDNIKLRILKKDEVNAFAMPDGYLVLYTGLIRNVDKQEELTGVICHEMAHIQQNHVMKKLAKEVGISVLVSLTTGSSGTGVAEVAKLLSSSAFDRDQEREADMKAAEYMKNAQVSPEHLANFLYKMSLDDHEAMKYFAWISTHPDGKERSTAIVDNFNMEDTQNEPILSEDTWNEVVKIVNQLKAK</sequence>
<dbReference type="Pfam" id="PF01435">
    <property type="entry name" value="Peptidase_M48"/>
    <property type="match status" value="1"/>
</dbReference>
<feature type="domain" description="Peptidase M48" evidence="8">
    <location>
        <begin position="74"/>
        <end position="240"/>
    </location>
</feature>
<keyword evidence="4 6" id="KW-0862">Zinc</keyword>
<evidence type="ECO:0000259" key="8">
    <source>
        <dbReference type="Pfam" id="PF01435"/>
    </source>
</evidence>
<keyword evidence="1 6" id="KW-0645">Protease</keyword>
<reference evidence="10" key="1">
    <citation type="journal article" date="2019" name="Int. J. Syst. Evol. Microbiol.">
        <title>The Global Catalogue of Microorganisms (GCM) 10K type strain sequencing project: providing services to taxonomists for standard genome sequencing and annotation.</title>
        <authorList>
            <consortium name="The Broad Institute Genomics Platform"/>
            <consortium name="The Broad Institute Genome Sequencing Center for Infectious Disease"/>
            <person name="Wu L."/>
            <person name="Ma J."/>
        </authorList>
    </citation>
    <scope>NUCLEOTIDE SEQUENCE [LARGE SCALE GENOMIC DNA]</scope>
    <source>
        <strain evidence="10">CGMCC 1.15407</strain>
    </source>
</reference>
<dbReference type="Gene3D" id="3.30.2010.10">
    <property type="entry name" value="Metalloproteases ('zincins'), catalytic domain"/>
    <property type="match status" value="1"/>
</dbReference>
<dbReference type="CDD" id="cd07332">
    <property type="entry name" value="M48C_Oma1_like"/>
    <property type="match status" value="1"/>
</dbReference>
<comment type="cofactor">
    <cofactor evidence="6">
        <name>Zn(2+)</name>
        <dbReference type="ChEBI" id="CHEBI:29105"/>
    </cofactor>
    <text evidence="6">Binds 1 zinc ion per subunit.</text>
</comment>
<feature type="transmembrane region" description="Helical" evidence="7">
    <location>
        <begin position="9"/>
        <end position="27"/>
    </location>
</feature>
<gene>
    <name evidence="9" type="ORF">GCM10011339_15080</name>
</gene>
<keyword evidence="2" id="KW-0479">Metal-binding</keyword>
<dbReference type="PANTHER" id="PTHR22726:SF1">
    <property type="entry name" value="METALLOENDOPEPTIDASE OMA1, MITOCHONDRIAL"/>
    <property type="match status" value="1"/>
</dbReference>
<organism evidence="9 10">
    <name type="scientific">Echinicola rosea</name>
    <dbReference type="NCBI Taxonomy" id="1807691"/>
    <lineage>
        <taxon>Bacteria</taxon>
        <taxon>Pseudomonadati</taxon>
        <taxon>Bacteroidota</taxon>
        <taxon>Cytophagia</taxon>
        <taxon>Cytophagales</taxon>
        <taxon>Cyclobacteriaceae</taxon>
        <taxon>Echinicola</taxon>
    </lineage>
</organism>
<evidence type="ECO:0000256" key="1">
    <source>
        <dbReference type="ARBA" id="ARBA00022670"/>
    </source>
</evidence>
<evidence type="ECO:0000256" key="7">
    <source>
        <dbReference type="SAM" id="Phobius"/>
    </source>
</evidence>
<keyword evidence="7" id="KW-1133">Transmembrane helix</keyword>
<keyword evidence="7" id="KW-0472">Membrane</keyword>
<dbReference type="PANTHER" id="PTHR22726">
    <property type="entry name" value="METALLOENDOPEPTIDASE OMA1"/>
    <property type="match status" value="1"/>
</dbReference>
<comment type="caution">
    <text evidence="9">The sequence shown here is derived from an EMBL/GenBank/DDBJ whole genome shotgun (WGS) entry which is preliminary data.</text>
</comment>
<accession>A0ABQ1UVJ3</accession>
<evidence type="ECO:0000256" key="2">
    <source>
        <dbReference type="ARBA" id="ARBA00022723"/>
    </source>
</evidence>
<proteinExistence type="inferred from homology"/>
<keyword evidence="5 6" id="KW-0482">Metalloprotease</keyword>
<evidence type="ECO:0000313" key="9">
    <source>
        <dbReference type="EMBL" id="GGF27938.1"/>
    </source>
</evidence>
<keyword evidence="7" id="KW-0812">Transmembrane</keyword>
<evidence type="ECO:0000256" key="3">
    <source>
        <dbReference type="ARBA" id="ARBA00022801"/>
    </source>
</evidence>
<evidence type="ECO:0000256" key="5">
    <source>
        <dbReference type="ARBA" id="ARBA00023049"/>
    </source>
</evidence>
<protein>
    <recommendedName>
        <fullName evidence="8">Peptidase M48 domain-containing protein</fullName>
    </recommendedName>
</protein>
<comment type="similarity">
    <text evidence="6">Belongs to the peptidase M48 family.</text>
</comment>
<evidence type="ECO:0000256" key="4">
    <source>
        <dbReference type="ARBA" id="ARBA00022833"/>
    </source>
</evidence>